<feature type="region of interest" description="Disordered" evidence="1">
    <location>
        <begin position="1686"/>
        <end position="1744"/>
    </location>
</feature>
<feature type="region of interest" description="Disordered" evidence="1">
    <location>
        <begin position="791"/>
        <end position="833"/>
    </location>
</feature>
<dbReference type="PANTHER" id="PTHR33775:SF1">
    <property type="entry name" value="PROLINE-RICH BASIC PROTEIN 1"/>
    <property type="match status" value="1"/>
</dbReference>
<feature type="compositionally biased region" description="Polar residues" evidence="1">
    <location>
        <begin position="1398"/>
        <end position="1408"/>
    </location>
</feature>
<feature type="region of interest" description="Disordered" evidence="1">
    <location>
        <begin position="91"/>
        <end position="405"/>
    </location>
</feature>
<dbReference type="RefSeq" id="XP_029298213.1">
    <property type="nucleotide sequence ID" value="XM_029442353.1"/>
</dbReference>
<dbReference type="PANTHER" id="PTHR33775">
    <property type="entry name" value="CARDIAC-ENRICHED FHL2-INTERACTING PROTEIN-RELATED"/>
    <property type="match status" value="1"/>
</dbReference>
<feature type="region of interest" description="Disordered" evidence="1">
    <location>
        <begin position="2240"/>
        <end position="2280"/>
    </location>
</feature>
<feature type="region of interest" description="Disordered" evidence="1">
    <location>
        <begin position="2623"/>
        <end position="2719"/>
    </location>
</feature>
<feature type="compositionally biased region" description="Polar residues" evidence="1">
    <location>
        <begin position="181"/>
        <end position="197"/>
    </location>
</feature>
<feature type="compositionally biased region" description="Basic and acidic residues" evidence="1">
    <location>
        <begin position="1380"/>
        <end position="1394"/>
    </location>
</feature>
<feature type="compositionally biased region" description="Polar residues" evidence="1">
    <location>
        <begin position="2184"/>
        <end position="2225"/>
    </location>
</feature>
<feature type="region of interest" description="Disordered" evidence="1">
    <location>
        <begin position="1266"/>
        <end position="1356"/>
    </location>
</feature>
<feature type="domain" description="DUF4585" evidence="2">
    <location>
        <begin position="2546"/>
        <end position="2616"/>
    </location>
</feature>
<feature type="region of interest" description="Disordered" evidence="1">
    <location>
        <begin position="1603"/>
        <end position="1639"/>
    </location>
</feature>
<feature type="region of interest" description="Disordered" evidence="1">
    <location>
        <begin position="980"/>
        <end position="1003"/>
    </location>
</feature>
<feature type="region of interest" description="Disordered" evidence="1">
    <location>
        <begin position="1016"/>
        <end position="1087"/>
    </location>
</feature>
<feature type="compositionally biased region" description="Low complexity" evidence="1">
    <location>
        <begin position="1424"/>
        <end position="1436"/>
    </location>
</feature>
<dbReference type="GeneID" id="115015146"/>
<feature type="compositionally biased region" description="Low complexity" evidence="1">
    <location>
        <begin position="484"/>
        <end position="497"/>
    </location>
</feature>
<dbReference type="OrthoDB" id="9933339at2759"/>
<feature type="region of interest" description="Disordered" evidence="1">
    <location>
        <begin position="2333"/>
        <end position="2548"/>
    </location>
</feature>
<protein>
    <submittedName>
        <fullName evidence="4">Serine/arginine repetitive matrix protein 2</fullName>
    </submittedName>
</protein>
<feature type="compositionally biased region" description="Polar residues" evidence="1">
    <location>
        <begin position="1790"/>
        <end position="1801"/>
    </location>
</feature>
<feature type="region of interest" description="Disordered" evidence="1">
    <location>
        <begin position="1830"/>
        <end position="1915"/>
    </location>
</feature>
<organism evidence="3 4">
    <name type="scientific">Cottoperca gobio</name>
    <name type="common">Frogmouth</name>
    <name type="synonym">Aphritis gobio</name>
    <dbReference type="NCBI Taxonomy" id="56716"/>
    <lineage>
        <taxon>Eukaryota</taxon>
        <taxon>Metazoa</taxon>
        <taxon>Chordata</taxon>
        <taxon>Craniata</taxon>
        <taxon>Vertebrata</taxon>
        <taxon>Euteleostomi</taxon>
        <taxon>Actinopterygii</taxon>
        <taxon>Neopterygii</taxon>
        <taxon>Teleostei</taxon>
        <taxon>Neoteleostei</taxon>
        <taxon>Acanthomorphata</taxon>
        <taxon>Eupercaria</taxon>
        <taxon>Perciformes</taxon>
        <taxon>Notothenioidei</taxon>
        <taxon>Bovichtidae</taxon>
        <taxon>Cottoperca</taxon>
    </lineage>
</organism>
<feature type="compositionally biased region" description="Polar residues" evidence="1">
    <location>
        <begin position="955"/>
        <end position="972"/>
    </location>
</feature>
<feature type="compositionally biased region" description="Low complexity" evidence="1">
    <location>
        <begin position="2372"/>
        <end position="2381"/>
    </location>
</feature>
<feature type="compositionally biased region" description="Basic residues" evidence="1">
    <location>
        <begin position="1269"/>
        <end position="1284"/>
    </location>
</feature>
<feature type="region of interest" description="Disordered" evidence="1">
    <location>
        <begin position="1927"/>
        <end position="2225"/>
    </location>
</feature>
<dbReference type="GO" id="GO:0005654">
    <property type="term" value="C:nucleoplasm"/>
    <property type="evidence" value="ECO:0007669"/>
    <property type="project" value="TreeGrafter"/>
</dbReference>
<feature type="compositionally biased region" description="Polar residues" evidence="1">
    <location>
        <begin position="396"/>
        <end position="405"/>
    </location>
</feature>
<feature type="compositionally biased region" description="Low complexity" evidence="1">
    <location>
        <begin position="256"/>
        <end position="274"/>
    </location>
</feature>
<feature type="compositionally biased region" description="Polar residues" evidence="1">
    <location>
        <begin position="700"/>
        <end position="716"/>
    </location>
</feature>
<dbReference type="InParanoid" id="A0A6J2QII9"/>
<feature type="compositionally biased region" description="Polar residues" evidence="1">
    <location>
        <begin position="2074"/>
        <end position="2086"/>
    </location>
</feature>
<feature type="compositionally biased region" description="Low complexity" evidence="1">
    <location>
        <begin position="2432"/>
        <end position="2442"/>
    </location>
</feature>
<keyword evidence="3" id="KW-1185">Reference proteome</keyword>
<feature type="region of interest" description="Disordered" evidence="1">
    <location>
        <begin position="1762"/>
        <end position="1816"/>
    </location>
</feature>
<evidence type="ECO:0000259" key="2">
    <source>
        <dbReference type="Pfam" id="PF15232"/>
    </source>
</evidence>
<feature type="compositionally biased region" description="Polar residues" evidence="1">
    <location>
        <begin position="2660"/>
        <end position="2672"/>
    </location>
</feature>
<feature type="region of interest" description="Disordered" evidence="1">
    <location>
        <begin position="1376"/>
        <end position="1536"/>
    </location>
</feature>
<feature type="region of interest" description="Disordered" evidence="1">
    <location>
        <begin position="434"/>
        <end position="755"/>
    </location>
</feature>
<accession>A0A6J2QII9</accession>
<feature type="compositionally biased region" description="Polar residues" evidence="1">
    <location>
        <begin position="126"/>
        <end position="135"/>
    </location>
</feature>
<evidence type="ECO:0000256" key="1">
    <source>
        <dbReference type="SAM" id="MobiDB-lite"/>
    </source>
</evidence>
<feature type="compositionally biased region" description="Polar residues" evidence="1">
    <location>
        <begin position="666"/>
        <end position="688"/>
    </location>
</feature>
<feature type="compositionally biased region" description="Pro residues" evidence="1">
    <location>
        <begin position="2626"/>
        <end position="2643"/>
    </location>
</feature>
<feature type="compositionally biased region" description="Basic and acidic residues" evidence="1">
    <location>
        <begin position="223"/>
        <end position="241"/>
    </location>
</feature>
<feature type="compositionally biased region" description="Polar residues" evidence="1">
    <location>
        <begin position="1727"/>
        <end position="1738"/>
    </location>
</feature>
<feature type="region of interest" description="Disordered" evidence="1">
    <location>
        <begin position="887"/>
        <end position="907"/>
    </location>
</feature>
<feature type="compositionally biased region" description="Polar residues" evidence="1">
    <location>
        <begin position="550"/>
        <end position="569"/>
    </location>
</feature>
<proteinExistence type="predicted"/>
<feature type="region of interest" description="Disordered" evidence="1">
    <location>
        <begin position="1112"/>
        <end position="1158"/>
    </location>
</feature>
<feature type="compositionally biased region" description="Low complexity" evidence="1">
    <location>
        <begin position="887"/>
        <end position="897"/>
    </location>
</feature>
<feature type="compositionally biased region" description="Low complexity" evidence="1">
    <location>
        <begin position="317"/>
        <end position="334"/>
    </location>
</feature>
<feature type="region of interest" description="Disordered" evidence="1">
    <location>
        <begin position="955"/>
        <end position="974"/>
    </location>
</feature>
<feature type="compositionally biased region" description="Low complexity" evidence="1">
    <location>
        <begin position="2528"/>
        <end position="2547"/>
    </location>
</feature>
<feature type="compositionally biased region" description="Pro residues" evidence="1">
    <location>
        <begin position="2454"/>
        <end position="2463"/>
    </location>
</feature>
<feature type="compositionally biased region" description="Polar residues" evidence="1">
    <location>
        <begin position="2012"/>
        <end position="2025"/>
    </location>
</feature>
<feature type="compositionally biased region" description="Basic and acidic residues" evidence="1">
    <location>
        <begin position="1686"/>
        <end position="1725"/>
    </location>
</feature>
<sequence length="2719" mass="297774">MDSWTLQGDSYSFLRSAPHRNLSLCHRDGTPNHVEIFDIINVPQRSAISETTCLCDIFGDDCELPSLSSSPAVGFFVPSHREVDGTAAASPLVDDLNDSGSYHTAPGSSEGEEGFEDSRERLCSPLLQSESSQGRQLEGDRLSSGHPEVSEDSSPNLEPKSKSPVPQLSTASPTPKGLNTGERTPSSGHNSPYTLSTEGRESSLSSSSVEKRCLLSSPSPRPAHSETEPRRTTPVVKDRHNSPAHQSLSPSPSPEPQNCVSSSSSESLNTPSLPEFRVVAQGSPEQRSSYFDQHSSPSPEPTSKDFFLELTESAFESRASLSSPLPSSSSTELSSKLRETLASPELKNRPYSPDTQASSPFSELRGRVSLPDLLSRGSTPDIEDSLHTPELISGPSPESQDTRLSAELFSTVSTPAPRYTPPSPVISIATSPELVESSVSPDLRHTAPSPGLLSVASSETRTPSPDPSHKIRHISTPSESRTQVSSPVVSYSLSPSPEFTSNTSPIKHRHTASSPLIRITTSSPEVSKREWSSEVETASASPFLELHPDSASTRSLTSSPHITGISYSVVQPEDRCTSPFPELSRFSTPKPDRTLVSPEARSPTPSRDSIQSSVADSTGTPRDFPHISGFTSSVLQPEITLPHQPWYQTPSNHPKHHTPSPEPRYQTPSSDKYQSPSPQHRSRNSSPVAPSPEQRYHQPSPATLSTECNPQYTQLTPPLRKTPEVEGDSSSVDITVTQYPTHLAKESVSPTFELDRRDKSVVAEMKSNSTVVAVQSPVSTSAFLADTMVDSSLKQQSTETEETTKEDNLQDKSSLASFPEEKQTISPTFVQKEDIYKNPPIEIKSPSPNLLVSKDRSPNISLVHRAISNSPVQRMGDTQPHFTNYSLTSESSSSLKSACTPEPARRQLSTRVRRENKERITEDMAHYVNRRRTPSPPLTRFTPVHIIAPEKPYRQWQNRSCSPSQVEASSPRGNLKKAVTNRESPNVAHVDNNSQAHWVRQGRQLEMEREIQLEEDREVGREKQRDREMERERKKREERVPEKGMGWQGDASYRGEQVELSFNARNRKGPASCSTAPTSRENRQGLPTVHSYSESLLATRQLQQQQSLLRLASQQDTRGGGPSRRLQPSAPHNKKSVPGRRAANRPDRSSSSSMGSELDEADDEVTWFSDLAFSSLSSPEVDYLDMYNSSHHSSTNISQPSMQESPAGVNAAWPAYADFRGSAPKLDNDELSLQQPSAYYTDGLDQSRHYEMGSFECVDVAVDRGDSRRVRKGVPKRQIQLKRKNNAEGKQDGSSGNSSPGLPVMEESPSLKSCSRETFMRQHSTPAAMQECYPSECSPVSSQQNERRSKLQKSVSLDETCTKTKMATCLIKSVLSKKMQSVDRQPDEQAREEESPTFEENSPPTESTVAPLKESSKPDSHNMSSSLQSEYSLSSEVLPVRGEPSTKDEAKPTKNFGVRSSNRPSSSSSSQSVNFSQTESEEADSQSRKAASLRSKMRSELKVPYSKQSRTRVQRADESKTWDGIEGGDLANATAGNTGSLSAFGASSMQTRVTNRDQECVNKEDHKQLQQCVKGAYMSQTQEITLKAVEKKKASLNVCLTPDAENKPEASSPDIKEETLGISVNEKPEEEEGNGNNKVKVPIHKVRDVRRLVKNTYNLSFKATSAVMPSNVDDNRMDILNEERREEIKEERREEVLAREEREVRQEIRRGERRAEQKKEVKDLKLQTLSPPLQSKGSPVSRPQPMQIEYKAVCWKEGNNKMSCSKKDSENQGDKPQASPKLVTKVSRESPLNANTINYKTGDTDIAKPCQHGPNMAAGAQETLTEIHKVQDNDDKPVVVRTDRKPPMLGSLPKLPSKEREVSTAVVLIRDGSSKTKPSASPAQGEIPTSLQAPAASPSPGPTNTGSSGHSVSMLLKEKGYHADIGAVVGDNQNAPGGKEVLRKHVNSLEIPLQTPTPSDGGQIESHRERTFSSSSTTSGPSVASDNTDTLTKTREDERVSSKPTVKDTGKQKSASPLRNTQEQTPPLAKQKEPGDFEVVKRPDPTFPPRSPAVRRFRPQPIEVKSLSKETQKQETPTNSTGTSRPQAIEVKSIAKHSQKPAVPPKPSCKFIPADLGAMPNEAHGLSATTSTVKPQGEERPQTIVVSSPTIYRKISNESTSTSNYSRKLAVSAVSSLKPPSCKATATTISNLSNQSTTPSETEASNDKGQQQKPGASPQNSRYTQRPSTFATALISVTEPGLTSAPGPVSDPKANPAPVPDLAGANQAMDSDSQPQYPRTAYPHEQAMPVTSNNTKQLTAVSTTQVPGYMHQPCRRSLSSERSQWTNDMRFYASDDPPSYDERESFSPLMLPDLNPRRSNRYQPSSRPPPCSCTASCPSHPRLTPPHHHHSPHNLTPPAPPHSPGQALPYPVVQPPLRPHQCRPDPQPMSYQPGSPKSSPLGPSQPPAMYQPLHQPPPCPPHPSLMQACPVQPLQHIDPRRPPVHRSPQQQPPGMAGAPYSDPGHDHSPGLPPMDPQYLCGPQSLGPSYGSEYGGDSSSLYSDSSYGQTPRRVLLDPETGKYFYIEVPLQPLRKMLFDPETGQYVEVLIPQQAMSHSGLYPPSAAPYTSLHNPNMYAPAPQYMPYAAPPPQAHPQTQPQPPRYPEAAATMHPGGPGVSYRNPSGQGSKSEPQNHPPLDQSYLENMYYVPTGMNASPNPTPPDYYHKHPPNIPPTGGKRS</sequence>
<feature type="compositionally biased region" description="Polar residues" evidence="1">
    <location>
        <begin position="728"/>
        <end position="740"/>
    </location>
</feature>
<feature type="compositionally biased region" description="Low complexity" evidence="1">
    <location>
        <begin position="1902"/>
        <end position="1911"/>
    </location>
</feature>
<feature type="compositionally biased region" description="Polar residues" evidence="1">
    <location>
        <begin position="603"/>
        <end position="620"/>
    </location>
</feature>
<name>A0A6J2QII9_COTGO</name>
<dbReference type="KEGG" id="cgob:115015146"/>
<feature type="compositionally biased region" description="Polar residues" evidence="1">
    <location>
        <begin position="164"/>
        <end position="173"/>
    </location>
</feature>
<feature type="compositionally biased region" description="Basic and acidic residues" evidence="1">
    <location>
        <begin position="1604"/>
        <end position="1619"/>
    </location>
</feature>
<feature type="compositionally biased region" description="Basic and acidic residues" evidence="1">
    <location>
        <begin position="1830"/>
        <end position="1846"/>
    </location>
</feature>
<dbReference type="InterPro" id="IPR052303">
    <property type="entry name" value="CEFIP"/>
</dbReference>
<feature type="compositionally biased region" description="Low complexity" evidence="1">
    <location>
        <begin position="1458"/>
        <end position="1477"/>
    </location>
</feature>
<evidence type="ECO:0000313" key="4">
    <source>
        <dbReference type="RefSeq" id="XP_029298213.1"/>
    </source>
</evidence>
<feature type="compositionally biased region" description="Polar residues" evidence="1">
    <location>
        <begin position="2157"/>
        <end position="2166"/>
    </location>
</feature>
<reference evidence="4" key="1">
    <citation type="submission" date="2025-08" db="UniProtKB">
        <authorList>
            <consortium name="RefSeq"/>
        </authorList>
    </citation>
    <scope>IDENTIFICATION</scope>
</reference>
<feature type="compositionally biased region" description="Basic and acidic residues" evidence="1">
    <location>
        <begin position="2030"/>
        <end position="2044"/>
    </location>
</feature>
<evidence type="ECO:0000313" key="3">
    <source>
        <dbReference type="Proteomes" id="UP000504630"/>
    </source>
</evidence>
<feature type="compositionally biased region" description="Polar residues" evidence="1">
    <location>
        <begin position="283"/>
        <end position="297"/>
    </location>
</feature>
<gene>
    <name evidence="4" type="primary">LOC115015146</name>
</gene>
<feature type="compositionally biased region" description="Low complexity" evidence="1">
    <location>
        <begin position="1972"/>
        <end position="1985"/>
    </location>
</feature>
<dbReference type="Pfam" id="PF15232">
    <property type="entry name" value="DUF4585"/>
    <property type="match status" value="1"/>
</dbReference>
<dbReference type="InterPro" id="IPR027838">
    <property type="entry name" value="DUF4585"/>
</dbReference>
<feature type="compositionally biased region" description="Basic and acidic residues" evidence="1">
    <location>
        <begin position="1514"/>
        <end position="1523"/>
    </location>
</feature>
<feature type="compositionally biased region" description="Polar residues" evidence="1">
    <location>
        <begin position="1875"/>
        <end position="1892"/>
    </location>
</feature>
<feature type="compositionally biased region" description="Basic and acidic residues" evidence="1">
    <location>
        <begin position="1016"/>
        <end position="1042"/>
    </location>
</feature>
<feature type="compositionally biased region" description="Polar residues" evidence="1">
    <location>
        <begin position="2268"/>
        <end position="2277"/>
    </location>
</feature>
<dbReference type="Proteomes" id="UP000504630">
    <property type="component" value="Chromosome 10"/>
</dbReference>
<feature type="compositionally biased region" description="Basic and acidic residues" evidence="1">
    <location>
        <begin position="1992"/>
        <end position="2011"/>
    </location>
</feature>